<evidence type="ECO:0000313" key="3">
    <source>
        <dbReference type="EMBL" id="BAC44449.1"/>
    </source>
</evidence>
<accession>Q8EVA8</accession>
<dbReference type="EMBL" id="BA000026">
    <property type="protein sequence ID" value="BAC44449.1"/>
    <property type="molecule type" value="Genomic_DNA"/>
</dbReference>
<reference evidence="3 4" key="1">
    <citation type="journal article" date="2002" name="Nucleic Acids Res.">
        <title>The complete genomic sequence of Mycoplasma penetrans, an intracellular bacterial pathogen in humans.</title>
        <authorList>
            <person name="Sasaki Y."/>
            <person name="Ishikawa J."/>
            <person name="Yamashita A."/>
            <person name="Oshima K."/>
            <person name="Kenri T."/>
            <person name="Furuya K."/>
            <person name="Yoshino C."/>
            <person name="Horino A."/>
            <person name="Shiba T."/>
            <person name="Sasaki T."/>
            <person name="Hattori M."/>
        </authorList>
    </citation>
    <scope>NUCLEOTIDE SEQUENCE [LARGE SCALE GENOMIC DNA]</scope>
    <source>
        <strain evidence="3 4">HF-2</strain>
    </source>
</reference>
<feature type="chain" id="PRO_5004305844" evidence="2">
    <location>
        <begin position="23"/>
        <end position="374"/>
    </location>
</feature>
<dbReference type="STRING" id="272633.gene:10731778"/>
<evidence type="ECO:0000313" key="4">
    <source>
        <dbReference type="Proteomes" id="UP000002522"/>
    </source>
</evidence>
<dbReference type="HOGENOM" id="CLU_040028_0_0_14"/>
<proteinExistence type="predicted"/>
<dbReference type="GO" id="GO:0016020">
    <property type="term" value="C:membrane"/>
    <property type="evidence" value="ECO:0007669"/>
    <property type="project" value="InterPro"/>
</dbReference>
<dbReference type="InterPro" id="IPR011653">
    <property type="entry name" value="Lipoprotein_p35"/>
</dbReference>
<organism evidence="3 4">
    <name type="scientific">Malacoplasma penetrans (strain HF-2)</name>
    <name type="common">Mycoplasma penetrans</name>
    <dbReference type="NCBI Taxonomy" id="272633"/>
    <lineage>
        <taxon>Bacteria</taxon>
        <taxon>Bacillati</taxon>
        <taxon>Mycoplasmatota</taxon>
        <taxon>Mycoplasmoidales</taxon>
        <taxon>Mycoplasmoidaceae</taxon>
        <taxon>Malacoplasma</taxon>
    </lineage>
</organism>
<keyword evidence="3" id="KW-0449">Lipoprotein</keyword>
<sequence>MKIKKIKLLKALALTGAFGIVATVPVIVSSCSSTDNGGSGNNTGGNGNQGDGGGSGGTGQQENKTVKPELLKDVSLGGSLSTIYSSGSDSKTTNELISEDVKTNPEKYFTNGTELKDVIKQTKVTVDGGFSASEWQNGDPYSTWSTSNGIVKVTYPAAAPQIDIASLNDLKQKTFKDDAAIQTFLTAANLTFTGVTNYTVENQLSLSSGDLLHVNLKGTKSGGNLNVDLQIPVSNINLKATLKISVDATNNESGTNIEAVTDLTTNFSYNIGIDSTVNFTQTGATPTATEAEAKDAQKVLEKLGYVSSGALDNDKISAALGVYNCKFVAKSSEPGEGGKYNVTLTATPFDSNYIWDDGTSGPKDLQFPVSLTVS</sequence>
<dbReference type="KEGG" id="mpe:MYPE6570"/>
<protein>
    <submittedName>
        <fullName evidence="3">P35 lipoprotein homolog</fullName>
    </submittedName>
</protein>
<dbReference type="PROSITE" id="PS51257">
    <property type="entry name" value="PROKAR_LIPOPROTEIN"/>
    <property type="match status" value="1"/>
</dbReference>
<dbReference type="AlphaFoldDB" id="Q8EVA8"/>
<name>Q8EVA8_MALP2</name>
<feature type="compositionally biased region" description="Gly residues" evidence="1">
    <location>
        <begin position="37"/>
        <end position="59"/>
    </location>
</feature>
<gene>
    <name evidence="3" type="ordered locus">MYPE6570</name>
</gene>
<keyword evidence="2" id="KW-0732">Signal</keyword>
<feature type="signal peptide" evidence="2">
    <location>
        <begin position="1"/>
        <end position="22"/>
    </location>
</feature>
<dbReference type="Pfam" id="PF07668">
    <property type="entry name" value="MpPF1"/>
    <property type="match status" value="1"/>
</dbReference>
<evidence type="ECO:0000256" key="2">
    <source>
        <dbReference type="SAM" id="SignalP"/>
    </source>
</evidence>
<dbReference type="InParanoid" id="Q8EVA8"/>
<dbReference type="RefSeq" id="WP_011077479.1">
    <property type="nucleotide sequence ID" value="NC_004432.1"/>
</dbReference>
<dbReference type="Proteomes" id="UP000002522">
    <property type="component" value="Chromosome"/>
</dbReference>
<keyword evidence="4" id="KW-1185">Reference proteome</keyword>
<evidence type="ECO:0000256" key="1">
    <source>
        <dbReference type="SAM" id="MobiDB-lite"/>
    </source>
</evidence>
<feature type="region of interest" description="Disordered" evidence="1">
    <location>
        <begin position="33"/>
        <end position="63"/>
    </location>
</feature>